<keyword evidence="5" id="KW-0486">Methionine biosynthesis</keyword>
<evidence type="ECO:0000256" key="5">
    <source>
        <dbReference type="ARBA" id="ARBA00023167"/>
    </source>
</evidence>
<protein>
    <recommendedName>
        <fullName evidence="9">cystathionine gamma-synthase</fullName>
        <ecNumber evidence="9">2.5.1.48</ecNumber>
    </recommendedName>
    <alternativeName>
        <fullName evidence="10">O-succinylhomoserine (thiol)-lyase</fullName>
    </alternativeName>
</protein>
<dbReference type="InterPro" id="IPR015421">
    <property type="entry name" value="PyrdxlP-dep_Trfase_major"/>
</dbReference>
<reference evidence="12" key="1">
    <citation type="submission" date="2021-06" db="EMBL/GenBank/DDBJ databases">
        <authorList>
            <person name="Kallberg Y."/>
            <person name="Tangrot J."/>
            <person name="Rosling A."/>
        </authorList>
    </citation>
    <scope>NUCLEOTIDE SEQUENCE</scope>
    <source>
        <strain evidence="12">AZ414A</strain>
    </source>
</reference>
<accession>A0A9N8VCX8</accession>
<evidence type="ECO:0000256" key="3">
    <source>
        <dbReference type="ARBA" id="ARBA00022679"/>
    </source>
</evidence>
<evidence type="ECO:0000256" key="6">
    <source>
        <dbReference type="ARBA" id="ARBA00029440"/>
    </source>
</evidence>
<dbReference type="FunFam" id="3.40.640.10:FF:000111">
    <property type="entry name" value="Cystathionine gamma-synthase"/>
    <property type="match status" value="1"/>
</dbReference>
<dbReference type="GO" id="GO:0030170">
    <property type="term" value="F:pyridoxal phosphate binding"/>
    <property type="evidence" value="ECO:0007669"/>
    <property type="project" value="InterPro"/>
</dbReference>
<comment type="function">
    <text evidence="8">Catalyzes the formation of L-cystathionine from O-succinyl-L-homoserine (OSHS) and L-cysteine, via a gamma-replacement reaction. In the absence of thiol, catalyzes gamma-elimination to form 2-oxobutanoate, succinate and ammonia.</text>
</comment>
<name>A0A9N8VCX8_9GLOM</name>
<dbReference type="Pfam" id="PF01053">
    <property type="entry name" value="Cys_Met_Meta_PP"/>
    <property type="match status" value="1"/>
</dbReference>
<keyword evidence="3" id="KW-0808">Transferase</keyword>
<dbReference type="InterPro" id="IPR015424">
    <property type="entry name" value="PyrdxlP-dep_Trfase"/>
</dbReference>
<dbReference type="InterPro" id="IPR000277">
    <property type="entry name" value="Cys/Met-Metab_PyrdxlP-dep_enz"/>
</dbReference>
<dbReference type="PANTHER" id="PTHR42699">
    <property type="match status" value="1"/>
</dbReference>
<keyword evidence="2" id="KW-0028">Amino-acid biosynthesis</keyword>
<dbReference type="GO" id="GO:0009086">
    <property type="term" value="P:methionine biosynthetic process"/>
    <property type="evidence" value="ECO:0007669"/>
    <property type="project" value="UniProtKB-KW"/>
</dbReference>
<dbReference type="Gene3D" id="3.90.1150.10">
    <property type="entry name" value="Aspartate Aminotransferase, domain 1"/>
    <property type="match status" value="1"/>
</dbReference>
<comment type="similarity">
    <text evidence="11">Belongs to the trans-sulfuration enzymes family.</text>
</comment>
<comment type="pathway">
    <text evidence="6">Amino-acid biosynthesis.</text>
</comment>
<evidence type="ECO:0000256" key="1">
    <source>
        <dbReference type="ARBA" id="ARBA00001933"/>
    </source>
</evidence>
<evidence type="ECO:0000256" key="8">
    <source>
        <dbReference type="ARBA" id="ARBA00058439"/>
    </source>
</evidence>
<evidence type="ECO:0000256" key="2">
    <source>
        <dbReference type="ARBA" id="ARBA00022605"/>
    </source>
</evidence>
<evidence type="ECO:0000256" key="10">
    <source>
        <dbReference type="ARBA" id="ARBA00083849"/>
    </source>
</evidence>
<evidence type="ECO:0000256" key="9">
    <source>
        <dbReference type="ARBA" id="ARBA00066530"/>
    </source>
</evidence>
<keyword evidence="13" id="KW-1185">Reference proteome</keyword>
<evidence type="ECO:0000256" key="11">
    <source>
        <dbReference type="RuleBase" id="RU362118"/>
    </source>
</evidence>
<evidence type="ECO:0000256" key="7">
    <source>
        <dbReference type="ARBA" id="ARBA00051441"/>
    </source>
</evidence>
<organism evidence="12 13">
    <name type="scientific">Diversispora eburnea</name>
    <dbReference type="NCBI Taxonomy" id="1213867"/>
    <lineage>
        <taxon>Eukaryota</taxon>
        <taxon>Fungi</taxon>
        <taxon>Fungi incertae sedis</taxon>
        <taxon>Mucoromycota</taxon>
        <taxon>Glomeromycotina</taxon>
        <taxon>Glomeromycetes</taxon>
        <taxon>Diversisporales</taxon>
        <taxon>Diversisporaceae</taxon>
        <taxon>Diversispora</taxon>
    </lineage>
</organism>
<dbReference type="PANTHER" id="PTHR42699:SF1">
    <property type="entry name" value="CYSTATHIONINE GAMMA-SYNTHASE-RELATED"/>
    <property type="match status" value="1"/>
</dbReference>
<evidence type="ECO:0000313" key="13">
    <source>
        <dbReference type="Proteomes" id="UP000789706"/>
    </source>
</evidence>
<dbReference type="Proteomes" id="UP000789706">
    <property type="component" value="Unassembled WGS sequence"/>
</dbReference>
<dbReference type="SUPFAM" id="SSF53383">
    <property type="entry name" value="PLP-dependent transferases"/>
    <property type="match status" value="1"/>
</dbReference>
<comment type="caution">
    <text evidence="12">The sequence shown here is derived from an EMBL/GenBank/DDBJ whole genome shotgun (WGS) entry which is preliminary data.</text>
</comment>
<dbReference type="GO" id="GO:0003962">
    <property type="term" value="F:cystathionine gamma-synthase activity"/>
    <property type="evidence" value="ECO:0007669"/>
    <property type="project" value="UniProtKB-EC"/>
</dbReference>
<keyword evidence="4 11" id="KW-0663">Pyridoxal phosphate</keyword>
<proteinExistence type="inferred from homology"/>
<dbReference type="OrthoDB" id="10047078at2759"/>
<dbReference type="GO" id="GO:0019346">
    <property type="term" value="P:transsulfuration"/>
    <property type="evidence" value="ECO:0007669"/>
    <property type="project" value="InterPro"/>
</dbReference>
<dbReference type="Gene3D" id="3.40.640.10">
    <property type="entry name" value="Type I PLP-dependent aspartate aminotransferase-like (Major domain)"/>
    <property type="match status" value="1"/>
</dbReference>
<evidence type="ECO:0000256" key="4">
    <source>
        <dbReference type="ARBA" id="ARBA00022898"/>
    </source>
</evidence>
<dbReference type="AlphaFoldDB" id="A0A9N8VCX8"/>
<gene>
    <name evidence="12" type="ORF">DEBURN_LOCUS1853</name>
</gene>
<dbReference type="InterPro" id="IPR051750">
    <property type="entry name" value="Trans-sulfuration_enzymes"/>
</dbReference>
<evidence type="ECO:0000313" key="12">
    <source>
        <dbReference type="EMBL" id="CAG8446854.1"/>
    </source>
</evidence>
<dbReference type="EMBL" id="CAJVPK010000091">
    <property type="protein sequence ID" value="CAG8446854.1"/>
    <property type="molecule type" value="Genomic_DNA"/>
</dbReference>
<sequence>MYIPTDTAEIGDPIPANTPHAISVNLPTWQDNIDYEEARERVISRMSNGYPRFFIHNQIKKLMSICEQKFAKETESCLLFPSHKTAHCCRIYIRKYYSSEKFVSPVCIRLAELTVVPLDEIISTSFHESVTLHVVLFPKDAFPIAKSFWQHTGVGISSRLAEYALGLMQAKQDEEEQYTKIPAKRRSSFKIRYCNPQISNSKRISPTDITFSEHSEKVEENCYVEERYGRNLPILFANKAKIALKRRIAGVLGIEKNGNNLDEIISRPINANERGIEGITENDVYLFPTGMSSIFHAHQLLLKAFQQKKSICFGFPYIDTLKILEKFGPGCHFFGNGSFEDIDAIENLLISGEQILALFCEFPSNPLCKSSDLKRLRKLADKYNFLIVIDETIGNFVNVEVLNWADIMVSSLSKIFSGDSNVMGGSMVLNPQRRYYDTLKKVIDIEYEDLLWREDAIVLERNSRTFRERILKINENTEEIYELLRKSSKGGYGGLFSITFYSDSASQQFFDALSIAKGPSLGTNFTLACPYTILAHYLELDWASKYGVESGLVRVSVGLEDKEILLKAFQNALDSISDE</sequence>
<dbReference type="InterPro" id="IPR015422">
    <property type="entry name" value="PyrdxlP-dep_Trfase_small"/>
</dbReference>
<comment type="cofactor">
    <cofactor evidence="1 11">
        <name>pyridoxal 5'-phosphate</name>
        <dbReference type="ChEBI" id="CHEBI:597326"/>
    </cofactor>
</comment>
<dbReference type="EC" id="2.5.1.48" evidence="9"/>
<comment type="catalytic activity">
    <reaction evidence="7">
        <text>O-succinyl-L-homoserine + L-cysteine = L,L-cystathionine + succinate + H(+)</text>
        <dbReference type="Rhea" id="RHEA:20397"/>
        <dbReference type="ChEBI" id="CHEBI:15378"/>
        <dbReference type="ChEBI" id="CHEBI:30031"/>
        <dbReference type="ChEBI" id="CHEBI:35235"/>
        <dbReference type="ChEBI" id="CHEBI:57661"/>
        <dbReference type="ChEBI" id="CHEBI:58161"/>
        <dbReference type="EC" id="2.5.1.48"/>
    </reaction>
</comment>